<dbReference type="Pfam" id="PF00903">
    <property type="entry name" value="Glyoxalase"/>
    <property type="match status" value="1"/>
</dbReference>
<evidence type="ECO:0000313" key="5">
    <source>
        <dbReference type="EMBL" id="AXV08360.1"/>
    </source>
</evidence>
<reference evidence="5 6" key="1">
    <citation type="submission" date="2018-09" db="EMBL/GenBank/DDBJ databases">
        <title>Complete genome sequence of Euzebya sp. DY32-46 isolated from seawater of Pacific Ocean.</title>
        <authorList>
            <person name="Xu L."/>
            <person name="Wu Y.-H."/>
            <person name="Xu X.-W."/>
        </authorList>
    </citation>
    <scope>NUCLEOTIDE SEQUENCE [LARGE SCALE GENOMIC DNA]</scope>
    <source>
        <strain evidence="5 6">DY32-46</strain>
    </source>
</reference>
<accession>A0A346Y1L3</accession>
<dbReference type="PROSITE" id="PS51819">
    <property type="entry name" value="VOC"/>
    <property type="match status" value="1"/>
</dbReference>
<dbReference type="SUPFAM" id="SSF53335">
    <property type="entry name" value="S-adenosyl-L-methionine-dependent methyltransferases"/>
    <property type="match status" value="1"/>
</dbReference>
<keyword evidence="5" id="KW-0456">Lyase</keyword>
<keyword evidence="6" id="KW-1185">Reference proteome</keyword>
<dbReference type="InterPro" id="IPR041698">
    <property type="entry name" value="Methyltransf_25"/>
</dbReference>
<dbReference type="Gene3D" id="3.10.180.10">
    <property type="entry name" value="2,3-Dihydroxybiphenyl 1,2-Dioxygenase, domain 1"/>
    <property type="match status" value="1"/>
</dbReference>
<proteinExistence type="predicted"/>
<gene>
    <name evidence="5" type="ORF">DVS28_a3687</name>
</gene>
<name>A0A346Y1L3_9ACTN</name>
<dbReference type="CDD" id="cd02440">
    <property type="entry name" value="AdoMet_MTases"/>
    <property type="match status" value="1"/>
</dbReference>
<dbReference type="SUPFAM" id="SSF54593">
    <property type="entry name" value="Glyoxalase/Bleomycin resistance protein/Dihydroxybiphenyl dioxygenase"/>
    <property type="match status" value="1"/>
</dbReference>
<keyword evidence="1" id="KW-0489">Methyltransferase</keyword>
<dbReference type="EMBL" id="CP031165">
    <property type="protein sequence ID" value="AXV08360.1"/>
    <property type="molecule type" value="Genomic_DNA"/>
</dbReference>
<dbReference type="Pfam" id="PF13649">
    <property type="entry name" value="Methyltransf_25"/>
    <property type="match status" value="1"/>
</dbReference>
<dbReference type="PANTHER" id="PTHR43464:SF19">
    <property type="entry name" value="UBIQUINONE BIOSYNTHESIS O-METHYLTRANSFERASE, MITOCHONDRIAL"/>
    <property type="match status" value="1"/>
</dbReference>
<evidence type="ECO:0000256" key="3">
    <source>
        <dbReference type="ARBA" id="ARBA00022691"/>
    </source>
</evidence>
<dbReference type="Proteomes" id="UP000264006">
    <property type="component" value="Chromosome"/>
</dbReference>
<dbReference type="GO" id="GO:0016829">
    <property type="term" value="F:lyase activity"/>
    <property type="evidence" value="ECO:0007669"/>
    <property type="project" value="UniProtKB-KW"/>
</dbReference>
<protein>
    <submittedName>
        <fullName evidence="5">Putative lyase</fullName>
    </submittedName>
</protein>
<dbReference type="GO" id="GO:0032259">
    <property type="term" value="P:methylation"/>
    <property type="evidence" value="ECO:0007669"/>
    <property type="project" value="UniProtKB-KW"/>
</dbReference>
<dbReference type="KEGG" id="euz:DVS28_a3687"/>
<evidence type="ECO:0000256" key="1">
    <source>
        <dbReference type="ARBA" id="ARBA00022603"/>
    </source>
</evidence>
<evidence type="ECO:0000259" key="4">
    <source>
        <dbReference type="PROSITE" id="PS51819"/>
    </source>
</evidence>
<dbReference type="InterPro" id="IPR029068">
    <property type="entry name" value="Glyas_Bleomycin-R_OHBP_Dase"/>
</dbReference>
<dbReference type="InterPro" id="IPR004360">
    <property type="entry name" value="Glyas_Fos-R_dOase_dom"/>
</dbReference>
<keyword evidence="3" id="KW-0949">S-adenosyl-L-methionine</keyword>
<organism evidence="5 6">
    <name type="scientific">Euzebya pacifica</name>
    <dbReference type="NCBI Taxonomy" id="1608957"/>
    <lineage>
        <taxon>Bacteria</taxon>
        <taxon>Bacillati</taxon>
        <taxon>Actinomycetota</taxon>
        <taxon>Nitriliruptoria</taxon>
        <taxon>Euzebyales</taxon>
    </lineage>
</organism>
<feature type="domain" description="VOC" evidence="4">
    <location>
        <begin position="5"/>
        <end position="134"/>
    </location>
</feature>
<dbReference type="AlphaFoldDB" id="A0A346Y1L3"/>
<sequence length="347" mass="37568">MMDFRLELVLLPVADVDRAKAFYAEQLGWSVKVDHQPNDEFRVVQMDPPGSACSVSFGVGIGDPDRDPVQGTHLVVADIVAARGLLVDRGVDVSEIRHMAKEGWRPGADPDHRDYVSFADFADPDGNTWVLQEVGHPAGTRDAGQPRGGRQLPEDWDASYDETPPWDIGRAQAPLVALADSGALDGRVLDLGCGTGEHALLAAAFGSTATGVDIAPTAIEQARAKALERGLDARFLARDALEIDDLGETFDVVLDSGFFHVLPDDARPRLRDMLRAVLSPGGTYYLLCFSDRVPGDDGPRRIARNEITDLFDGHGFDVVNIAEAGIEATFLDVPVPAWLATIVRHRT</sequence>
<dbReference type="PANTHER" id="PTHR43464">
    <property type="entry name" value="METHYLTRANSFERASE"/>
    <property type="match status" value="1"/>
</dbReference>
<dbReference type="InterPro" id="IPR029063">
    <property type="entry name" value="SAM-dependent_MTases_sf"/>
</dbReference>
<dbReference type="GO" id="GO:0008168">
    <property type="term" value="F:methyltransferase activity"/>
    <property type="evidence" value="ECO:0007669"/>
    <property type="project" value="UniProtKB-KW"/>
</dbReference>
<evidence type="ECO:0000256" key="2">
    <source>
        <dbReference type="ARBA" id="ARBA00022679"/>
    </source>
</evidence>
<keyword evidence="2" id="KW-0808">Transferase</keyword>
<dbReference type="Gene3D" id="3.40.50.150">
    <property type="entry name" value="Vaccinia Virus protein VP39"/>
    <property type="match status" value="1"/>
</dbReference>
<dbReference type="InterPro" id="IPR037523">
    <property type="entry name" value="VOC_core"/>
</dbReference>
<evidence type="ECO:0000313" key="6">
    <source>
        <dbReference type="Proteomes" id="UP000264006"/>
    </source>
</evidence>